<dbReference type="FunFam" id="3.30.70.270:FF:000003">
    <property type="entry name" value="Transposon Ty3-G Gag-Pol polyprotein"/>
    <property type="match status" value="1"/>
</dbReference>
<keyword evidence="1" id="KW-0511">Multifunctional enzyme</keyword>
<dbReference type="InterPro" id="IPR041577">
    <property type="entry name" value="RT_RNaseH_2"/>
</dbReference>
<evidence type="ECO:0000259" key="2">
    <source>
        <dbReference type="Pfam" id="PF00078"/>
    </source>
</evidence>
<dbReference type="InterPro" id="IPR050951">
    <property type="entry name" value="Retrovirus_Pol_polyprotein"/>
</dbReference>
<comment type="caution">
    <text evidence="4">The sequence shown here is derived from an EMBL/GenBank/DDBJ whole genome shotgun (WGS) entry which is preliminary data.</text>
</comment>
<name>A0AAW2ST56_9LAMI</name>
<feature type="domain" description="Reverse transcriptase/retrotransposon-derived protein RNase H-like" evidence="3">
    <location>
        <begin position="142"/>
        <end position="188"/>
    </location>
</feature>
<proteinExistence type="predicted"/>
<dbReference type="InterPro" id="IPR043502">
    <property type="entry name" value="DNA/RNA_pol_sf"/>
</dbReference>
<dbReference type="PANTHER" id="PTHR37984">
    <property type="entry name" value="PROTEIN CBG26694"/>
    <property type="match status" value="1"/>
</dbReference>
<reference evidence="4" key="2">
    <citation type="journal article" date="2024" name="Plant">
        <title>Genomic evolution and insights into agronomic trait innovations of Sesamum species.</title>
        <authorList>
            <person name="Miao H."/>
            <person name="Wang L."/>
            <person name="Qu L."/>
            <person name="Liu H."/>
            <person name="Sun Y."/>
            <person name="Le M."/>
            <person name="Wang Q."/>
            <person name="Wei S."/>
            <person name="Zheng Y."/>
            <person name="Lin W."/>
            <person name="Duan Y."/>
            <person name="Cao H."/>
            <person name="Xiong S."/>
            <person name="Wang X."/>
            <person name="Wei L."/>
            <person name="Li C."/>
            <person name="Ma Q."/>
            <person name="Ju M."/>
            <person name="Zhao R."/>
            <person name="Li G."/>
            <person name="Mu C."/>
            <person name="Tian Q."/>
            <person name="Mei H."/>
            <person name="Zhang T."/>
            <person name="Gao T."/>
            <person name="Zhang H."/>
        </authorList>
    </citation>
    <scope>NUCLEOTIDE SEQUENCE</scope>
    <source>
        <strain evidence="4">KEN1</strain>
    </source>
</reference>
<dbReference type="GO" id="GO:0003824">
    <property type="term" value="F:catalytic activity"/>
    <property type="evidence" value="ECO:0007669"/>
    <property type="project" value="UniProtKB-KW"/>
</dbReference>
<dbReference type="Pfam" id="PF17919">
    <property type="entry name" value="RT_RNaseH_2"/>
    <property type="match status" value="1"/>
</dbReference>
<sequence length="190" mass="21771">MNAPTAFMNLLNRVSKKHLDKFVVVFINDILVYSPSEQEHEEHLRVVLQTLREKQLYVKLSKCEFWFKSVTFLGNIISEEGVTVDPRKVEAIVDWPRPTNVGKVRSFLGLDAYYRKFVEGFSKIAMNLTQLTQKRVKFERDSACERSFAELKQKLVSAPVLSLPSDSGAFMIYTDTSKNGLGCVIMQTIR</sequence>
<accession>A0AAW2ST56</accession>
<reference evidence="4" key="1">
    <citation type="submission" date="2020-06" db="EMBL/GenBank/DDBJ databases">
        <authorList>
            <person name="Li T."/>
            <person name="Hu X."/>
            <person name="Zhang T."/>
            <person name="Song X."/>
            <person name="Zhang H."/>
            <person name="Dai N."/>
            <person name="Sheng W."/>
            <person name="Hou X."/>
            <person name="Wei L."/>
        </authorList>
    </citation>
    <scope>NUCLEOTIDE SEQUENCE</scope>
    <source>
        <strain evidence="4">KEN1</strain>
        <tissue evidence="4">Leaf</tissue>
    </source>
</reference>
<evidence type="ECO:0000313" key="4">
    <source>
        <dbReference type="EMBL" id="KAL0394831.1"/>
    </source>
</evidence>
<dbReference type="CDD" id="cd01647">
    <property type="entry name" value="RT_LTR"/>
    <property type="match status" value="1"/>
</dbReference>
<dbReference type="Gene3D" id="3.30.70.270">
    <property type="match status" value="2"/>
</dbReference>
<feature type="domain" description="Reverse transcriptase" evidence="2">
    <location>
        <begin position="2"/>
        <end position="76"/>
    </location>
</feature>
<evidence type="ECO:0000256" key="1">
    <source>
        <dbReference type="ARBA" id="ARBA00023268"/>
    </source>
</evidence>
<organism evidence="4">
    <name type="scientific">Sesamum latifolium</name>
    <dbReference type="NCBI Taxonomy" id="2727402"/>
    <lineage>
        <taxon>Eukaryota</taxon>
        <taxon>Viridiplantae</taxon>
        <taxon>Streptophyta</taxon>
        <taxon>Embryophyta</taxon>
        <taxon>Tracheophyta</taxon>
        <taxon>Spermatophyta</taxon>
        <taxon>Magnoliopsida</taxon>
        <taxon>eudicotyledons</taxon>
        <taxon>Gunneridae</taxon>
        <taxon>Pentapetalae</taxon>
        <taxon>asterids</taxon>
        <taxon>lamiids</taxon>
        <taxon>Lamiales</taxon>
        <taxon>Pedaliaceae</taxon>
        <taxon>Sesamum</taxon>
    </lineage>
</organism>
<dbReference type="InterPro" id="IPR043128">
    <property type="entry name" value="Rev_trsase/Diguanyl_cyclase"/>
</dbReference>
<dbReference type="EMBL" id="JACGWN010000016">
    <property type="protein sequence ID" value="KAL0394831.1"/>
    <property type="molecule type" value="Genomic_DNA"/>
</dbReference>
<protein>
    <submittedName>
        <fullName evidence="4">Retrovirus-related Pol polyprotein from transposon.6</fullName>
    </submittedName>
</protein>
<dbReference type="FunFam" id="3.30.70.270:FF:000020">
    <property type="entry name" value="Transposon Tf2-6 polyprotein-like Protein"/>
    <property type="match status" value="1"/>
</dbReference>
<dbReference type="SUPFAM" id="SSF56672">
    <property type="entry name" value="DNA/RNA polymerases"/>
    <property type="match status" value="1"/>
</dbReference>
<dbReference type="AlphaFoldDB" id="A0AAW2ST56"/>
<dbReference type="PANTHER" id="PTHR37984:SF5">
    <property type="entry name" value="PROTEIN NYNRIN-LIKE"/>
    <property type="match status" value="1"/>
</dbReference>
<dbReference type="InterPro" id="IPR000477">
    <property type="entry name" value="RT_dom"/>
</dbReference>
<dbReference type="Pfam" id="PF00078">
    <property type="entry name" value="RVT_1"/>
    <property type="match status" value="1"/>
</dbReference>
<gene>
    <name evidence="4" type="ORF">Slati_4449300</name>
</gene>
<evidence type="ECO:0000259" key="3">
    <source>
        <dbReference type="Pfam" id="PF17919"/>
    </source>
</evidence>